<comment type="caution">
    <text evidence="5">The sequence shown here is derived from an EMBL/GenBank/DDBJ whole genome shotgun (WGS) entry which is preliminary data.</text>
</comment>
<dbReference type="CDD" id="cd06170">
    <property type="entry name" value="LuxR_C_like"/>
    <property type="match status" value="1"/>
</dbReference>
<dbReference type="PRINTS" id="PR00038">
    <property type="entry name" value="HTHLUXR"/>
</dbReference>
<dbReference type="PANTHER" id="PTHR44688:SF16">
    <property type="entry name" value="DNA-BINDING TRANSCRIPTIONAL ACTIVATOR DEVR_DOSR"/>
    <property type="match status" value="1"/>
</dbReference>
<keyword evidence="2" id="KW-0238">DNA-binding</keyword>
<evidence type="ECO:0000313" key="5">
    <source>
        <dbReference type="EMBL" id="RYC34066.1"/>
    </source>
</evidence>
<protein>
    <submittedName>
        <fullName evidence="5">LuxR family transcriptional regulator</fullName>
    </submittedName>
</protein>
<dbReference type="Pfam" id="PF00196">
    <property type="entry name" value="GerE"/>
    <property type="match status" value="1"/>
</dbReference>
<reference evidence="5 6" key="1">
    <citation type="submission" date="2018-12" db="EMBL/GenBank/DDBJ databases">
        <authorList>
            <person name="Grouzdev D.S."/>
            <person name="Krutkina M.S."/>
        </authorList>
    </citation>
    <scope>NUCLEOTIDE SEQUENCE [LARGE SCALE GENOMIC DNA]</scope>
    <source>
        <strain evidence="5 6">RmlP026</strain>
    </source>
</reference>
<dbReference type="SUPFAM" id="SSF46894">
    <property type="entry name" value="C-terminal effector domain of the bipartite response regulators"/>
    <property type="match status" value="1"/>
</dbReference>
<dbReference type="OrthoDB" id="7444822at2"/>
<dbReference type="EMBL" id="QYBB01000001">
    <property type="protein sequence ID" value="RYC34066.1"/>
    <property type="molecule type" value="Genomic_DNA"/>
</dbReference>
<keyword evidence="1" id="KW-0805">Transcription regulation</keyword>
<evidence type="ECO:0000256" key="3">
    <source>
        <dbReference type="ARBA" id="ARBA00023163"/>
    </source>
</evidence>
<evidence type="ECO:0000256" key="1">
    <source>
        <dbReference type="ARBA" id="ARBA00023015"/>
    </source>
</evidence>
<evidence type="ECO:0000259" key="4">
    <source>
        <dbReference type="PROSITE" id="PS50043"/>
    </source>
</evidence>
<evidence type="ECO:0000256" key="2">
    <source>
        <dbReference type="ARBA" id="ARBA00023125"/>
    </source>
</evidence>
<dbReference type="InterPro" id="IPR036388">
    <property type="entry name" value="WH-like_DNA-bd_sf"/>
</dbReference>
<dbReference type="AlphaFoldDB" id="A0A4Q2UG19"/>
<dbReference type="InterPro" id="IPR016032">
    <property type="entry name" value="Sig_transdc_resp-reg_C-effctor"/>
</dbReference>
<proteinExistence type="predicted"/>
<dbReference type="PROSITE" id="PS50043">
    <property type="entry name" value="HTH_LUXR_2"/>
    <property type="match status" value="1"/>
</dbReference>
<name>A0A4Q2UG19_9HYPH</name>
<reference evidence="5 6" key="2">
    <citation type="submission" date="2019-02" db="EMBL/GenBank/DDBJ databases">
        <title>'Lichenibacterium ramalinii' gen. nov. sp. nov., 'Lichenibacterium minor' gen. nov. sp. nov.</title>
        <authorList>
            <person name="Pankratov T."/>
        </authorList>
    </citation>
    <scope>NUCLEOTIDE SEQUENCE [LARGE SCALE GENOMIC DNA]</scope>
    <source>
        <strain evidence="5 6">RmlP026</strain>
    </source>
</reference>
<dbReference type="InterPro" id="IPR000792">
    <property type="entry name" value="Tscrpt_reg_LuxR_C"/>
</dbReference>
<dbReference type="GO" id="GO:0006355">
    <property type="term" value="P:regulation of DNA-templated transcription"/>
    <property type="evidence" value="ECO:0007669"/>
    <property type="project" value="InterPro"/>
</dbReference>
<evidence type="ECO:0000313" key="6">
    <source>
        <dbReference type="Proteomes" id="UP000290759"/>
    </source>
</evidence>
<accession>A0A4Q2UG19</accession>
<feature type="domain" description="HTH luxR-type" evidence="4">
    <location>
        <begin position="326"/>
        <end position="391"/>
    </location>
</feature>
<organism evidence="5 6">
    <name type="scientific">Lichenibacterium minor</name>
    <dbReference type="NCBI Taxonomy" id="2316528"/>
    <lineage>
        <taxon>Bacteria</taxon>
        <taxon>Pseudomonadati</taxon>
        <taxon>Pseudomonadota</taxon>
        <taxon>Alphaproteobacteria</taxon>
        <taxon>Hyphomicrobiales</taxon>
        <taxon>Lichenihabitantaceae</taxon>
        <taxon>Lichenibacterium</taxon>
    </lineage>
</organism>
<sequence>MRRVQAPLAFMLIELPPCYQGLDRHLLATADMKLQSLEDAARHVLAETMVGGSWFDALETLMSAMGTLGGGIARIVPPDMFSLPTSGVAEVVRAVETGRAPPITHRTQISPGPRDGFVCDQMDVYRAARSRDPFYQDFLIPYGLAYQTSAFLDMTDAGAVNLITFKPPESGGFAAEDLTTFALVLPYLRAAAMTCRGSLRAEARRCALSFERGGDPVIHLGHDGRVLETSPGVEDALAPLMWISSFRLRAASSADQRRLDDALRTALEARKPSLVSFTTIDHAASFRLLVVPVLGQAQEVFHATAAVATVLDASRTSRLDRATMELLARSAGLTPRESEVAHIVADGASPSIAAERMEISIETVRLHLKAAFRKLGVHSQTELALLAHRLTVH</sequence>
<dbReference type="SMART" id="SM00421">
    <property type="entry name" value="HTH_LUXR"/>
    <property type="match status" value="1"/>
</dbReference>
<dbReference type="PANTHER" id="PTHR44688">
    <property type="entry name" value="DNA-BINDING TRANSCRIPTIONAL ACTIVATOR DEVR_DOSR"/>
    <property type="match status" value="1"/>
</dbReference>
<dbReference type="Gene3D" id="1.10.10.10">
    <property type="entry name" value="Winged helix-like DNA-binding domain superfamily/Winged helix DNA-binding domain"/>
    <property type="match status" value="1"/>
</dbReference>
<dbReference type="GO" id="GO:0003677">
    <property type="term" value="F:DNA binding"/>
    <property type="evidence" value="ECO:0007669"/>
    <property type="project" value="UniProtKB-KW"/>
</dbReference>
<dbReference type="Proteomes" id="UP000290759">
    <property type="component" value="Unassembled WGS sequence"/>
</dbReference>
<keyword evidence="3" id="KW-0804">Transcription</keyword>
<keyword evidence="6" id="KW-1185">Reference proteome</keyword>
<gene>
    <name evidence="5" type="ORF">D3273_02105</name>
</gene>